<evidence type="ECO:0000313" key="2">
    <source>
        <dbReference type="Proteomes" id="UP000245802"/>
    </source>
</evidence>
<dbReference type="RefSeq" id="WP_010048012.1">
    <property type="nucleotide sequence ID" value="NZ_CP025958.1"/>
</dbReference>
<dbReference type="InterPro" id="IPR014338">
    <property type="entry name" value="CHP02996_rpt-companion-dom"/>
</dbReference>
<organism evidence="1 2">
    <name type="scientific">Gemmata obscuriglobus</name>
    <dbReference type="NCBI Taxonomy" id="114"/>
    <lineage>
        <taxon>Bacteria</taxon>
        <taxon>Pseudomonadati</taxon>
        <taxon>Planctomycetota</taxon>
        <taxon>Planctomycetia</taxon>
        <taxon>Gemmatales</taxon>
        <taxon>Gemmataceae</taxon>
        <taxon>Gemmata</taxon>
    </lineage>
</organism>
<dbReference type="KEGG" id="gog:C1280_18175"/>
<protein>
    <submittedName>
        <fullName evidence="1">TIGR02996 domain-containing protein</fullName>
    </submittedName>
</protein>
<dbReference type="AlphaFoldDB" id="A0A2Z3H583"/>
<sequence length="182" mass="20889">MDREALLRVIAMHPHENTPRLEYADWLMQYGSCDRDAATSEFIRMSCSVGCRQKRMPYEVYGWLIKNWHRLVPKSLAVGVPVESGPTPQQGWRINWHNGRKKEVLIRLARLPPKRGGYRPFKVVFDFAFGFLDRCETWSPVSFGQLKQPLLADQPLCKVMCHGTTRHPQRVRSLLGGAGADL</sequence>
<dbReference type="NCBIfam" id="TIGR02996">
    <property type="entry name" value="rpt_mate_G_obs"/>
    <property type="match status" value="1"/>
</dbReference>
<evidence type="ECO:0000313" key="1">
    <source>
        <dbReference type="EMBL" id="AWM38726.1"/>
    </source>
</evidence>
<dbReference type="Proteomes" id="UP000245802">
    <property type="component" value="Chromosome"/>
</dbReference>
<dbReference type="EMBL" id="CP025958">
    <property type="protein sequence ID" value="AWM38726.1"/>
    <property type="molecule type" value="Genomic_DNA"/>
</dbReference>
<keyword evidence="2" id="KW-1185">Reference proteome</keyword>
<name>A0A2Z3H583_9BACT</name>
<reference evidence="1 2" key="1">
    <citation type="submission" date="2018-01" db="EMBL/GenBank/DDBJ databases">
        <title>G. obscuriglobus.</title>
        <authorList>
            <person name="Franke J."/>
            <person name="Blomberg W."/>
            <person name="Selmecki A."/>
        </authorList>
    </citation>
    <scope>NUCLEOTIDE SEQUENCE [LARGE SCALE GENOMIC DNA]</scope>
    <source>
        <strain evidence="1 2">DSM 5831</strain>
    </source>
</reference>
<gene>
    <name evidence="1" type="ORF">C1280_18175</name>
</gene>
<dbReference type="OrthoDB" id="303383at2"/>
<accession>A0A2Z3H583</accession>
<proteinExistence type="predicted"/>